<dbReference type="InterPro" id="IPR036021">
    <property type="entry name" value="Tungsten_al_ferr_oxy-like_C"/>
</dbReference>
<keyword evidence="11" id="KW-1185">Reference proteome</keyword>
<dbReference type="InterPro" id="IPR013985">
    <property type="entry name" value="Ald_Fedxn_OxRdtase_dom3"/>
</dbReference>
<dbReference type="SUPFAM" id="SSF56228">
    <property type="entry name" value="Aldehyde ferredoxin oxidoreductase, N-terminal domain"/>
    <property type="match status" value="1"/>
</dbReference>
<keyword evidence="5" id="KW-0560">Oxidoreductase</keyword>
<organism evidence="10 11">
    <name type="scientific">Geotalea daltonii (strain DSM 22248 / JCM 15807 / FRC-32)</name>
    <name type="common">Geobacter daltonii</name>
    <dbReference type="NCBI Taxonomy" id="316067"/>
    <lineage>
        <taxon>Bacteria</taxon>
        <taxon>Pseudomonadati</taxon>
        <taxon>Thermodesulfobacteriota</taxon>
        <taxon>Desulfuromonadia</taxon>
        <taxon>Geobacterales</taxon>
        <taxon>Geobacteraceae</taxon>
        <taxon>Geotalea</taxon>
    </lineage>
</organism>
<proteinExistence type="inferred from homology"/>
<dbReference type="AlphaFoldDB" id="B9M941"/>
<evidence type="ECO:0000256" key="8">
    <source>
        <dbReference type="ARBA" id="ARBA00049934"/>
    </source>
</evidence>
<comment type="cofactor">
    <cofactor evidence="8">
        <name>tungstopterin</name>
        <dbReference type="ChEBI" id="CHEBI:30402"/>
    </cofactor>
</comment>
<dbReference type="InterPro" id="IPR001203">
    <property type="entry name" value="OxRdtase_Ald_Fedxn_C"/>
</dbReference>
<dbReference type="InterPro" id="IPR013983">
    <property type="entry name" value="Ald_Fedxn_OxRdtase_N"/>
</dbReference>
<dbReference type="RefSeq" id="WP_012645328.1">
    <property type="nucleotide sequence ID" value="NC_011979.1"/>
</dbReference>
<dbReference type="Pfam" id="PF01314">
    <property type="entry name" value="AFOR_C"/>
    <property type="match status" value="1"/>
</dbReference>
<evidence type="ECO:0000256" key="5">
    <source>
        <dbReference type="ARBA" id="ARBA00023002"/>
    </source>
</evidence>
<dbReference type="GO" id="GO:0046872">
    <property type="term" value="F:metal ion binding"/>
    <property type="evidence" value="ECO:0007669"/>
    <property type="project" value="UniProtKB-KW"/>
</dbReference>
<dbReference type="EMBL" id="CP001390">
    <property type="protein sequence ID" value="ACM18599.1"/>
    <property type="molecule type" value="Genomic_DNA"/>
</dbReference>
<evidence type="ECO:0000256" key="4">
    <source>
        <dbReference type="ARBA" id="ARBA00022723"/>
    </source>
</evidence>
<keyword evidence="6" id="KW-0408">Iron</keyword>
<dbReference type="InterPro" id="IPR051919">
    <property type="entry name" value="W-dependent_AOR"/>
</dbReference>
<dbReference type="Gene3D" id="3.60.9.10">
    <property type="entry name" value="Aldehyde ferredoxin oxidoreductase, N-terminal domain"/>
    <property type="match status" value="1"/>
</dbReference>
<dbReference type="SUPFAM" id="SSF48310">
    <property type="entry name" value="Aldehyde ferredoxin oxidoreductase, C-terminal domains"/>
    <property type="match status" value="1"/>
</dbReference>
<protein>
    <submittedName>
        <fullName evidence="10">Benzoyl-CoA reductase, bis-(Molybdopterin)-oxotungsten-binding subunit, putative</fullName>
    </submittedName>
</protein>
<dbReference type="eggNOG" id="COG2414">
    <property type="taxonomic scope" value="Bacteria"/>
</dbReference>
<evidence type="ECO:0000313" key="11">
    <source>
        <dbReference type="Proteomes" id="UP000007721"/>
    </source>
</evidence>
<evidence type="ECO:0000256" key="3">
    <source>
        <dbReference type="ARBA" id="ARBA00022485"/>
    </source>
</evidence>
<dbReference type="KEGG" id="geo:Geob_0227"/>
<feature type="domain" description="Aldehyde ferredoxin oxidoreductase N-terminal" evidence="9">
    <location>
        <begin position="8"/>
        <end position="206"/>
    </location>
</feature>
<dbReference type="GO" id="GO:0051539">
    <property type="term" value="F:4 iron, 4 sulfur cluster binding"/>
    <property type="evidence" value="ECO:0007669"/>
    <property type="project" value="UniProtKB-KW"/>
</dbReference>
<dbReference type="Gene3D" id="1.10.599.10">
    <property type="entry name" value="Aldehyde Ferredoxin Oxidoreductase Protein, subunit A, domain 3"/>
    <property type="match status" value="1"/>
</dbReference>
<dbReference type="OrthoDB" id="9763894at2"/>
<evidence type="ECO:0000256" key="2">
    <source>
        <dbReference type="ARBA" id="ARBA00011032"/>
    </source>
</evidence>
<dbReference type="SMART" id="SM00790">
    <property type="entry name" value="AFOR_N"/>
    <property type="match status" value="1"/>
</dbReference>
<dbReference type="Gene3D" id="1.10.569.10">
    <property type="entry name" value="Aldehyde Ferredoxin Oxidoreductase Protein, subunit A, domain 2"/>
    <property type="match status" value="1"/>
</dbReference>
<accession>B9M941</accession>
<evidence type="ECO:0000313" key="10">
    <source>
        <dbReference type="EMBL" id="ACM18599.1"/>
    </source>
</evidence>
<keyword evidence="3" id="KW-0004">4Fe-4S</keyword>
<keyword evidence="7" id="KW-0411">Iron-sulfur</keyword>
<dbReference type="GO" id="GO:0016625">
    <property type="term" value="F:oxidoreductase activity, acting on the aldehyde or oxo group of donors, iron-sulfur protein as acceptor"/>
    <property type="evidence" value="ECO:0007669"/>
    <property type="project" value="InterPro"/>
</dbReference>
<evidence type="ECO:0000256" key="7">
    <source>
        <dbReference type="ARBA" id="ARBA00023014"/>
    </source>
</evidence>
<dbReference type="HOGENOM" id="CLU_020364_1_0_7"/>
<name>B9M941_GEODF</name>
<dbReference type="InterPro" id="IPR013984">
    <property type="entry name" value="Ald_Fedxn_OxRdtase_dom2"/>
</dbReference>
<dbReference type="Proteomes" id="UP000007721">
    <property type="component" value="Chromosome"/>
</dbReference>
<dbReference type="PANTHER" id="PTHR30038:SF0">
    <property type="entry name" value="TUNGSTEN-CONTAINING ALDEHYDE FERREDOXIN OXIDOREDUCTASE"/>
    <property type="match status" value="1"/>
</dbReference>
<comment type="similarity">
    <text evidence="2">Belongs to the AOR/FOR family.</text>
</comment>
<dbReference type="InterPro" id="IPR036503">
    <property type="entry name" value="Ald_Fedxn_OxRdtase_N_sf"/>
</dbReference>
<reference evidence="10 11" key="1">
    <citation type="submission" date="2009-01" db="EMBL/GenBank/DDBJ databases">
        <title>Complete sequence of Geobacter sp. FRC-32.</title>
        <authorList>
            <consortium name="US DOE Joint Genome Institute"/>
            <person name="Lucas S."/>
            <person name="Copeland A."/>
            <person name="Lapidus A."/>
            <person name="Glavina del Rio T."/>
            <person name="Dalin E."/>
            <person name="Tice H."/>
            <person name="Bruce D."/>
            <person name="Goodwin L."/>
            <person name="Pitluck S."/>
            <person name="Saunders E."/>
            <person name="Brettin T."/>
            <person name="Detter J.C."/>
            <person name="Han C."/>
            <person name="Larimer F."/>
            <person name="Land M."/>
            <person name="Hauser L."/>
            <person name="Kyrpides N."/>
            <person name="Ovchinnikova G."/>
            <person name="Kostka J."/>
            <person name="Richardson P."/>
        </authorList>
    </citation>
    <scope>NUCLEOTIDE SEQUENCE [LARGE SCALE GENOMIC DNA]</scope>
    <source>
        <strain evidence="11">DSM 22248 / JCM 15807 / FRC-32</strain>
    </source>
</reference>
<dbReference type="Pfam" id="PF02730">
    <property type="entry name" value="AFOR_N"/>
    <property type="match status" value="1"/>
</dbReference>
<evidence type="ECO:0000256" key="1">
    <source>
        <dbReference type="ARBA" id="ARBA00001966"/>
    </source>
</evidence>
<evidence type="ECO:0000256" key="6">
    <source>
        <dbReference type="ARBA" id="ARBA00023004"/>
    </source>
</evidence>
<comment type="cofactor">
    <cofactor evidence="1">
        <name>[4Fe-4S] cluster</name>
        <dbReference type="ChEBI" id="CHEBI:49883"/>
    </cofactor>
</comment>
<gene>
    <name evidence="10" type="primary">bamB-3</name>
    <name evidence="10" type="ordered locus">Geob_0227</name>
</gene>
<dbReference type="GO" id="GO:0009055">
    <property type="term" value="F:electron transfer activity"/>
    <property type="evidence" value="ECO:0007669"/>
    <property type="project" value="InterPro"/>
</dbReference>
<dbReference type="PANTHER" id="PTHR30038">
    <property type="entry name" value="ALDEHYDE FERREDOXIN OXIDOREDUCTASE"/>
    <property type="match status" value="1"/>
</dbReference>
<keyword evidence="4" id="KW-0479">Metal-binding</keyword>
<sequence length="660" mass="72964">MKYAETGFALEVDLTRGNIEKVPTDPKMTGLHLGGDGVAAAILWERVPPEVAPQSPANLLIFSAGLLAGTPIPGANRTCVSSISLQSNLLVNANFEGFFAPELKHAGYDRVVIRGKSTSLVYLWIHDDKVEICDASHLQGKSAMETTAILRKELKDPNVQVATIGVAGENKVSQASIEHANSSASQGLGVIMGDKGLKAIAVRGTKDLGIARPDELFARCNALYGEIYDNPSCGDLLLSEHDNAWHVANLPWTAAGERVKGFWTPELGQEWGVRVEREEIGYQWENYSQEMEEVRETVVEESKLVRGTGCYNCPKNCHKVLSLPGERQYFLKSYSRHVYAMAAYGDLKLNYDVLYAMQDFGLDENAMVQLFAFVQDLHQAGIFTDSDLPDFPADPIGRYLYILEKVANRQGIGAILAEGLCQAAGQIGKGAEAYVRGVKKTAQLPLRWKTANYASFLMYAAGDKMDISQVEGSFPQLPIPDRKEREAFVKVWDAAPQRFKEWFLDWEPEQQFSIEAAAEIVGWNEAMHYADDILGICPLLSSFRGQFGGKPPYHLNNLPQLVSLATGIELDVAGLLEISRRNRQLIRALNAGRGQRRADDEFPAELWENRDTAMEQQHLDAYYSFMGWTAEGIPTRETLTGAGLDHVSKVLMARGLLTGE</sequence>
<dbReference type="STRING" id="316067.Geob_0227"/>
<evidence type="ECO:0000259" key="9">
    <source>
        <dbReference type="SMART" id="SM00790"/>
    </source>
</evidence>